<comment type="caution">
    <text evidence="2">The sequence shown here is derived from an EMBL/GenBank/DDBJ whole genome shotgun (WGS) entry which is preliminary data.</text>
</comment>
<accession>A0AA39AA79</accession>
<dbReference type="AlphaFoldDB" id="A0AA39AA79"/>
<dbReference type="PANTHER" id="PTHR33670:SF15">
    <property type="entry name" value="OS02G0797600 PROTEIN"/>
    <property type="match status" value="1"/>
</dbReference>
<reference evidence="2 3" key="1">
    <citation type="journal article" date="2023" name="BMC Biotechnol.">
        <title>Vitis rotundifolia cv Carlos genome sequencing.</title>
        <authorList>
            <person name="Huff M."/>
            <person name="Hulse-Kemp A."/>
            <person name="Scheffler B."/>
            <person name="Youngblood R."/>
            <person name="Simpson S."/>
            <person name="Babiker E."/>
            <person name="Staton M."/>
        </authorList>
    </citation>
    <scope>NUCLEOTIDE SEQUENCE [LARGE SCALE GENOMIC DNA]</scope>
    <source>
        <tissue evidence="2">Leaf</tissue>
    </source>
</reference>
<dbReference type="Proteomes" id="UP001168098">
    <property type="component" value="Unassembled WGS sequence"/>
</dbReference>
<protein>
    <submittedName>
        <fullName evidence="2">Uncharacterized protein</fullName>
    </submittedName>
</protein>
<organism evidence="2 3">
    <name type="scientific">Vitis rotundifolia</name>
    <name type="common">Muscadine grape</name>
    <dbReference type="NCBI Taxonomy" id="103349"/>
    <lineage>
        <taxon>Eukaryota</taxon>
        <taxon>Viridiplantae</taxon>
        <taxon>Streptophyta</taxon>
        <taxon>Embryophyta</taxon>
        <taxon>Tracheophyta</taxon>
        <taxon>Spermatophyta</taxon>
        <taxon>Magnoliopsida</taxon>
        <taxon>eudicotyledons</taxon>
        <taxon>Gunneridae</taxon>
        <taxon>Pentapetalae</taxon>
        <taxon>rosids</taxon>
        <taxon>Vitales</taxon>
        <taxon>Vitaceae</taxon>
        <taxon>Viteae</taxon>
        <taxon>Vitis</taxon>
    </lineage>
</organism>
<dbReference type="PANTHER" id="PTHR33670">
    <property type="entry name" value="SPLICING FACTOR, PROLINE- AND GLUTAMINE-RICH-LIKE"/>
    <property type="match status" value="1"/>
</dbReference>
<evidence type="ECO:0000313" key="2">
    <source>
        <dbReference type="EMBL" id="KAJ9702659.1"/>
    </source>
</evidence>
<evidence type="ECO:0000256" key="1">
    <source>
        <dbReference type="SAM" id="MobiDB-lite"/>
    </source>
</evidence>
<sequence>MAVGILRTLVLSSMERHQNPNPDHSPRRKRSRFQQNAKYDNKPYHGKQRQTMVLAPTRILKRGEVLDERTGVDFNESEKKVHHQTDHSSKQIRYWNSNFIEFYAGLTAVDSPHPSSVPLPTFLGATSKIKLRLPPDLQMD</sequence>
<dbReference type="EMBL" id="JARBHA010000004">
    <property type="protein sequence ID" value="KAJ9702659.1"/>
    <property type="molecule type" value="Genomic_DNA"/>
</dbReference>
<name>A0AA39AA79_VITRO</name>
<keyword evidence="3" id="KW-1185">Reference proteome</keyword>
<gene>
    <name evidence="2" type="ORF">PVL29_004409</name>
</gene>
<feature type="region of interest" description="Disordered" evidence="1">
    <location>
        <begin position="12"/>
        <end position="47"/>
    </location>
</feature>
<evidence type="ECO:0000313" key="3">
    <source>
        <dbReference type="Proteomes" id="UP001168098"/>
    </source>
</evidence>
<proteinExistence type="predicted"/>